<organism evidence="7 8">
    <name type="scientific">Agaricus bisporus var. burnettii</name>
    <dbReference type="NCBI Taxonomy" id="192524"/>
    <lineage>
        <taxon>Eukaryota</taxon>
        <taxon>Fungi</taxon>
        <taxon>Dikarya</taxon>
        <taxon>Basidiomycota</taxon>
        <taxon>Agaricomycotina</taxon>
        <taxon>Agaricomycetes</taxon>
        <taxon>Agaricomycetidae</taxon>
        <taxon>Agaricales</taxon>
        <taxon>Agaricineae</taxon>
        <taxon>Agaricaceae</taxon>
        <taxon>Agaricus</taxon>
    </lineage>
</organism>
<evidence type="ECO:0000313" key="8">
    <source>
        <dbReference type="Proteomes" id="UP000629468"/>
    </source>
</evidence>
<dbReference type="PROSITE" id="PS50053">
    <property type="entry name" value="UBIQUITIN_2"/>
    <property type="match status" value="1"/>
</dbReference>
<evidence type="ECO:0000259" key="6">
    <source>
        <dbReference type="PROSITE" id="PS50053"/>
    </source>
</evidence>
<sequence length="527" mass="59128">MSMVQLRIELPTYARSFTIQVLDTCTVREIKQEISRACPGRPRVEGQKLIWRGRFLMDDESVESIWKSSNEPRVVHLSVHPSAWATGPPTISAQSASQSTPDPTSTQPPPPPISTTAHSGTRSDIAAEQLPYVFARHVEAIAVIVEGRANPAGVHAMPRQREEAIRVMEANGWTWPSILDEPYPEITPGGVKYERVVVRGAPYLSLRSDGAEPTLAQAHALRVLGYTFSILMKEFHTASQTQPAYTITQTSLNNQNMHNIPHINDLLQQMGLPPPMPNVNALGNQDQLRPPNVFQDIPLRPLLAPLFMLLLRTSLLLYFVAPTRKPIFGILIFAWMLYEIWQPIRNNLLRHLQQNERRVQQPDGGQGGGQGPVAPGQAAAAPAAPGLNNLPAVQGRNQSRALMETLGSMNVETEQRILTEATQENPREPSLGHKVITFFGLLLTTLHPAIWNQRRAVLRSREGALRTEVNSRNALRRTDLEDDEARRQEEIAEESRRLLREMHGRRPPWVRRYIARVVDADWVDDTD</sequence>
<feature type="region of interest" description="Disordered" evidence="5">
    <location>
        <begin position="86"/>
        <end position="122"/>
    </location>
</feature>
<dbReference type="EMBL" id="JABXXO010000006">
    <property type="protein sequence ID" value="KAF7776053.1"/>
    <property type="molecule type" value="Genomic_DNA"/>
</dbReference>
<dbReference type="GO" id="GO:0030968">
    <property type="term" value="P:endoplasmic reticulum unfolded protein response"/>
    <property type="evidence" value="ECO:0007669"/>
    <property type="project" value="TreeGrafter"/>
</dbReference>
<name>A0A8H7F3C1_AGABI</name>
<feature type="compositionally biased region" description="Low complexity" evidence="5">
    <location>
        <begin position="94"/>
        <end position="105"/>
    </location>
</feature>
<dbReference type="PANTHER" id="PTHR12943">
    <property type="entry name" value="HOMOCYSTEINE-RESPONSIVE ENDOPLASMIC RETICULUM-RESIDENT UNIQUITIN-LIKE DOMAIN HERPUD PROTEIN FAMILY MEMBER"/>
    <property type="match status" value="1"/>
</dbReference>
<evidence type="ECO:0000256" key="1">
    <source>
        <dbReference type="ARBA" id="ARBA00004370"/>
    </source>
</evidence>
<comment type="subcellular location">
    <subcellularLocation>
        <location evidence="1">Membrane</location>
    </subcellularLocation>
</comment>
<dbReference type="Proteomes" id="UP000629468">
    <property type="component" value="Unassembled WGS sequence"/>
</dbReference>
<dbReference type="Gene3D" id="3.10.20.90">
    <property type="entry name" value="Phosphatidylinositol 3-kinase Catalytic Subunit, Chain A, domain 1"/>
    <property type="match status" value="1"/>
</dbReference>
<feature type="region of interest" description="Disordered" evidence="5">
    <location>
        <begin position="356"/>
        <end position="392"/>
    </location>
</feature>
<protein>
    <recommendedName>
        <fullName evidence="6">Ubiquitin-like domain-containing protein</fullName>
    </recommendedName>
</protein>
<dbReference type="PANTHER" id="PTHR12943:SF27">
    <property type="entry name" value="HOMOCYSTEINE-INDUCED ENDOPLASMIC RETICULUM PROTEIN, ISOFORM A"/>
    <property type="match status" value="1"/>
</dbReference>
<reference evidence="7 8" key="1">
    <citation type="journal article" name="Sci. Rep.">
        <title>Telomere-to-telomere assembled and centromere annotated genomes of the two main subspecies of the button mushroom Agaricus bisporus reveal especially polymorphic chromosome ends.</title>
        <authorList>
            <person name="Sonnenberg A.S.M."/>
            <person name="Sedaghat-Telgerd N."/>
            <person name="Lavrijssen B."/>
            <person name="Ohm R.A."/>
            <person name="Hendrickx P.M."/>
            <person name="Scholtmeijer K."/>
            <person name="Baars J.J.P."/>
            <person name="van Peer A."/>
        </authorList>
    </citation>
    <scope>NUCLEOTIDE SEQUENCE [LARGE SCALE GENOMIC DNA]</scope>
    <source>
        <strain evidence="7 8">H119_p4</strain>
    </source>
</reference>
<dbReference type="AlphaFoldDB" id="A0A8H7F3C1"/>
<dbReference type="InterPro" id="IPR000626">
    <property type="entry name" value="Ubiquitin-like_dom"/>
</dbReference>
<evidence type="ECO:0000256" key="2">
    <source>
        <dbReference type="ARBA" id="ARBA00022692"/>
    </source>
</evidence>
<dbReference type="InterPro" id="IPR029071">
    <property type="entry name" value="Ubiquitin-like_domsf"/>
</dbReference>
<keyword evidence="3" id="KW-1133">Transmembrane helix</keyword>
<accession>A0A8H7F3C1</accession>
<evidence type="ECO:0000256" key="5">
    <source>
        <dbReference type="SAM" id="MobiDB-lite"/>
    </source>
</evidence>
<proteinExistence type="predicted"/>
<evidence type="ECO:0000256" key="3">
    <source>
        <dbReference type="ARBA" id="ARBA00022989"/>
    </source>
</evidence>
<comment type="caution">
    <text evidence="7">The sequence shown here is derived from an EMBL/GenBank/DDBJ whole genome shotgun (WGS) entry which is preliminary data.</text>
</comment>
<dbReference type="InterPro" id="IPR039751">
    <property type="entry name" value="HERPUD1/2"/>
</dbReference>
<feature type="compositionally biased region" description="Low complexity" evidence="5">
    <location>
        <begin position="372"/>
        <end position="386"/>
    </location>
</feature>
<keyword evidence="2" id="KW-0812">Transmembrane</keyword>
<dbReference type="SUPFAM" id="SSF54236">
    <property type="entry name" value="Ubiquitin-like"/>
    <property type="match status" value="1"/>
</dbReference>
<evidence type="ECO:0000313" key="7">
    <source>
        <dbReference type="EMBL" id="KAF7776053.1"/>
    </source>
</evidence>
<evidence type="ECO:0000256" key="4">
    <source>
        <dbReference type="ARBA" id="ARBA00023136"/>
    </source>
</evidence>
<feature type="domain" description="Ubiquitin-like" evidence="6">
    <location>
        <begin position="4"/>
        <end position="64"/>
    </location>
</feature>
<gene>
    <name evidence="7" type="ORF">Agabi119p4_4446</name>
</gene>
<dbReference type="GO" id="GO:0016020">
    <property type="term" value="C:membrane"/>
    <property type="evidence" value="ECO:0007669"/>
    <property type="project" value="UniProtKB-SubCell"/>
</dbReference>
<keyword evidence="4" id="KW-0472">Membrane</keyword>